<protein>
    <recommendedName>
        <fullName evidence="3">Peptidase E</fullName>
    </recommendedName>
</protein>
<dbReference type="RefSeq" id="WP_027886189.1">
    <property type="nucleotide sequence ID" value="NZ_BMWY01000001.1"/>
</dbReference>
<name>A0ABQ3BLF7_9FLAO</name>
<organism evidence="1 2">
    <name type="scientific">Mesonia mobilis</name>
    <dbReference type="NCBI Taxonomy" id="369791"/>
    <lineage>
        <taxon>Bacteria</taxon>
        <taxon>Pseudomonadati</taxon>
        <taxon>Bacteroidota</taxon>
        <taxon>Flavobacteriia</taxon>
        <taxon>Flavobacteriales</taxon>
        <taxon>Flavobacteriaceae</taxon>
        <taxon>Mesonia</taxon>
    </lineage>
</organism>
<accession>A0ABQ3BLF7</accession>
<dbReference type="GeneID" id="94368239"/>
<sequence>MKFQRIIVLFTLIISLSSFTSGIHKYYMSVTEIEYVEEKKSLQIISRMFVDDFEKLLQTRYDEKAQLIRGENNPQVNNYIKRYFEDKFSITIHNNQLPLKFIGKRYEDDLIICYFEATNVENFKQATISNLVLTDLFEDQKNLVHFKKDGETESLMLLKDKSEGTIKF</sequence>
<gene>
    <name evidence="1" type="ORF">GCM10008088_05870</name>
</gene>
<keyword evidence="2" id="KW-1185">Reference proteome</keyword>
<evidence type="ECO:0008006" key="3">
    <source>
        <dbReference type="Google" id="ProtNLM"/>
    </source>
</evidence>
<reference evidence="2" key="1">
    <citation type="journal article" date="2019" name="Int. J. Syst. Evol. Microbiol.">
        <title>The Global Catalogue of Microorganisms (GCM) 10K type strain sequencing project: providing services to taxonomists for standard genome sequencing and annotation.</title>
        <authorList>
            <consortium name="The Broad Institute Genomics Platform"/>
            <consortium name="The Broad Institute Genome Sequencing Center for Infectious Disease"/>
            <person name="Wu L."/>
            <person name="Ma J."/>
        </authorList>
    </citation>
    <scope>NUCLEOTIDE SEQUENCE [LARGE SCALE GENOMIC DNA]</scope>
    <source>
        <strain evidence="2">KCTC 12708</strain>
    </source>
</reference>
<dbReference type="InterPro" id="IPR046525">
    <property type="entry name" value="DUF6702"/>
</dbReference>
<dbReference type="Pfam" id="PF20420">
    <property type="entry name" value="DUF6702"/>
    <property type="match status" value="1"/>
</dbReference>
<evidence type="ECO:0000313" key="2">
    <source>
        <dbReference type="Proteomes" id="UP000615593"/>
    </source>
</evidence>
<dbReference type="Proteomes" id="UP000615593">
    <property type="component" value="Unassembled WGS sequence"/>
</dbReference>
<evidence type="ECO:0000313" key="1">
    <source>
        <dbReference type="EMBL" id="GGZ47170.1"/>
    </source>
</evidence>
<proteinExistence type="predicted"/>
<dbReference type="EMBL" id="BMWY01000001">
    <property type="protein sequence ID" value="GGZ47170.1"/>
    <property type="molecule type" value="Genomic_DNA"/>
</dbReference>
<comment type="caution">
    <text evidence="1">The sequence shown here is derived from an EMBL/GenBank/DDBJ whole genome shotgun (WGS) entry which is preliminary data.</text>
</comment>